<feature type="active site" description="Proton donor" evidence="4">
    <location>
        <position position="50"/>
    </location>
</feature>
<evidence type="ECO:0000256" key="4">
    <source>
        <dbReference type="PIRSR" id="PIRSR000097-1"/>
    </source>
</evidence>
<sequence>MPMFGLGNSNAGMPQIGLGTWKAEPNAVGAAVKFALEEAGYRHLDCAPVYRNEKEVGAALKTVWDGGKVKREQVFITSKLWNTQHAAKDVEPACRQTLADLQLDYLDLYLIHWGVATPNGEDPEPLDEHGNLITAKVSIQETWQAMEKLIKKGLVKAIGTSNFTGPMVADLLTYAKVLPAVNQIELHPYNSQARLVEYCQAKNIAVTAYSPLGSPGRLKSKGSTLPFVSEDPAVKQIAQAHNKSAAQVLLRWAIQRQTIVIPKSLNPEHLKNNLEVFDFELTLAEMNSLNKLDRNLRYIDPWDWWKIPYFD</sequence>
<protein>
    <recommendedName>
        <fullName evidence="7">NADP-dependent oxidoreductase domain-containing protein</fullName>
    </recommendedName>
</protein>
<dbReference type="EMBL" id="MFEY01000007">
    <property type="protein sequence ID" value="OGE90416.1"/>
    <property type="molecule type" value="Genomic_DNA"/>
</dbReference>
<feature type="domain" description="NADP-dependent oxidoreductase" evidence="7">
    <location>
        <begin position="16"/>
        <end position="293"/>
    </location>
</feature>
<dbReference type="InterPro" id="IPR020471">
    <property type="entry name" value="AKR"/>
</dbReference>
<dbReference type="PROSITE" id="PS00798">
    <property type="entry name" value="ALDOKETO_REDUCTASE_1"/>
    <property type="match status" value="1"/>
</dbReference>
<proteinExistence type="inferred from homology"/>
<evidence type="ECO:0000313" key="9">
    <source>
        <dbReference type="Proteomes" id="UP000177682"/>
    </source>
</evidence>
<evidence type="ECO:0000256" key="3">
    <source>
        <dbReference type="ARBA" id="ARBA00023002"/>
    </source>
</evidence>
<dbReference type="Gene3D" id="3.20.20.100">
    <property type="entry name" value="NADP-dependent oxidoreductase domain"/>
    <property type="match status" value="1"/>
</dbReference>
<dbReference type="Pfam" id="PF00248">
    <property type="entry name" value="Aldo_ket_red"/>
    <property type="match status" value="1"/>
</dbReference>
<evidence type="ECO:0000259" key="7">
    <source>
        <dbReference type="Pfam" id="PF00248"/>
    </source>
</evidence>
<organism evidence="8 9">
    <name type="scientific">Candidatus Doudnabacteria bacterium RIFCSPHIGHO2_12_FULL_48_16</name>
    <dbReference type="NCBI Taxonomy" id="1817838"/>
    <lineage>
        <taxon>Bacteria</taxon>
        <taxon>Candidatus Doudnaibacteriota</taxon>
    </lineage>
</organism>
<dbReference type="FunFam" id="3.20.20.100:FF:000006">
    <property type="entry name" value="Aldo-keto reductase family 1 member A1"/>
    <property type="match status" value="1"/>
</dbReference>
<evidence type="ECO:0000313" key="8">
    <source>
        <dbReference type="EMBL" id="OGE90416.1"/>
    </source>
</evidence>
<reference evidence="8 9" key="1">
    <citation type="journal article" date="2016" name="Nat. Commun.">
        <title>Thousands of microbial genomes shed light on interconnected biogeochemical processes in an aquifer system.</title>
        <authorList>
            <person name="Anantharaman K."/>
            <person name="Brown C.T."/>
            <person name="Hug L.A."/>
            <person name="Sharon I."/>
            <person name="Castelle C.J."/>
            <person name="Probst A.J."/>
            <person name="Thomas B.C."/>
            <person name="Singh A."/>
            <person name="Wilkins M.J."/>
            <person name="Karaoz U."/>
            <person name="Brodie E.L."/>
            <person name="Williams K.H."/>
            <person name="Hubbard S.S."/>
            <person name="Banfield J.F."/>
        </authorList>
    </citation>
    <scope>NUCLEOTIDE SEQUENCE [LARGE SCALE GENOMIC DNA]</scope>
</reference>
<dbReference type="PRINTS" id="PR00069">
    <property type="entry name" value="ALDKETRDTASE"/>
</dbReference>
<feature type="site" description="Lowers pKa of active site Tyr" evidence="6">
    <location>
        <position position="79"/>
    </location>
</feature>
<keyword evidence="2" id="KW-0521">NADP</keyword>
<gene>
    <name evidence="8" type="ORF">A3E29_04240</name>
</gene>
<feature type="binding site" evidence="5">
    <location>
        <position position="112"/>
    </location>
    <ligand>
        <name>substrate</name>
    </ligand>
</feature>
<dbReference type="GO" id="GO:0016491">
    <property type="term" value="F:oxidoreductase activity"/>
    <property type="evidence" value="ECO:0007669"/>
    <property type="project" value="UniProtKB-KW"/>
</dbReference>
<dbReference type="PIRSF" id="PIRSF000097">
    <property type="entry name" value="AKR"/>
    <property type="match status" value="1"/>
</dbReference>
<dbReference type="AlphaFoldDB" id="A0A1F5PKG7"/>
<keyword evidence="3" id="KW-0560">Oxidoreductase</keyword>
<name>A0A1F5PKG7_9BACT</name>
<dbReference type="InterPro" id="IPR036812">
    <property type="entry name" value="NAD(P)_OxRdtase_dom_sf"/>
</dbReference>
<comment type="similarity">
    <text evidence="1">Belongs to the aldo/keto reductase family.</text>
</comment>
<evidence type="ECO:0000256" key="1">
    <source>
        <dbReference type="ARBA" id="ARBA00007905"/>
    </source>
</evidence>
<evidence type="ECO:0000256" key="6">
    <source>
        <dbReference type="PIRSR" id="PIRSR000097-3"/>
    </source>
</evidence>
<dbReference type="Proteomes" id="UP000177682">
    <property type="component" value="Unassembled WGS sequence"/>
</dbReference>
<comment type="caution">
    <text evidence="8">The sequence shown here is derived from an EMBL/GenBank/DDBJ whole genome shotgun (WGS) entry which is preliminary data.</text>
</comment>
<dbReference type="PANTHER" id="PTHR11732">
    <property type="entry name" value="ALDO/KETO REDUCTASE"/>
    <property type="match status" value="1"/>
</dbReference>
<accession>A0A1F5PKG7</accession>
<dbReference type="InterPro" id="IPR018170">
    <property type="entry name" value="Aldo/ket_reductase_CS"/>
</dbReference>
<dbReference type="InterPro" id="IPR023210">
    <property type="entry name" value="NADP_OxRdtase_dom"/>
</dbReference>
<evidence type="ECO:0000256" key="2">
    <source>
        <dbReference type="ARBA" id="ARBA00022857"/>
    </source>
</evidence>
<evidence type="ECO:0000256" key="5">
    <source>
        <dbReference type="PIRSR" id="PIRSR000097-2"/>
    </source>
</evidence>
<dbReference type="SUPFAM" id="SSF51430">
    <property type="entry name" value="NAD(P)-linked oxidoreductase"/>
    <property type="match status" value="1"/>
</dbReference>